<evidence type="ECO:0000256" key="5">
    <source>
        <dbReference type="ARBA" id="ARBA00023136"/>
    </source>
</evidence>
<dbReference type="InterPro" id="IPR004477">
    <property type="entry name" value="ComEC_N"/>
</dbReference>
<keyword evidence="4 7" id="KW-1133">Transmembrane helix</keyword>
<feature type="transmembrane region" description="Helical" evidence="7">
    <location>
        <begin position="355"/>
        <end position="371"/>
    </location>
</feature>
<keyword evidence="11" id="KW-1185">Reference proteome</keyword>
<name>A0ABR8RQ06_9CELL</name>
<accession>A0ABR8RQ06</accession>
<keyword evidence="3 7" id="KW-0812">Transmembrane</keyword>
<feature type="transmembrane region" description="Helical" evidence="7">
    <location>
        <begin position="62"/>
        <end position="83"/>
    </location>
</feature>
<dbReference type="Pfam" id="PF03772">
    <property type="entry name" value="Competence"/>
    <property type="match status" value="1"/>
</dbReference>
<dbReference type="InterPro" id="IPR052159">
    <property type="entry name" value="Competence_DNA_uptake"/>
</dbReference>
<evidence type="ECO:0000313" key="11">
    <source>
        <dbReference type="Proteomes" id="UP000641803"/>
    </source>
</evidence>
<dbReference type="PANTHER" id="PTHR30619">
    <property type="entry name" value="DNA INTERNALIZATION/COMPETENCE PROTEIN COMEC/REC2"/>
    <property type="match status" value="1"/>
</dbReference>
<protein>
    <submittedName>
        <fullName evidence="10">ComEC/Rec2 family competence protein</fullName>
    </submittedName>
</protein>
<dbReference type="SUPFAM" id="SSF56281">
    <property type="entry name" value="Metallo-hydrolase/oxidoreductase"/>
    <property type="match status" value="1"/>
</dbReference>
<dbReference type="InterPro" id="IPR036866">
    <property type="entry name" value="RibonucZ/Hydroxyglut_hydro"/>
</dbReference>
<feature type="domain" description="ComEC/Rec2-related protein" evidence="9">
    <location>
        <begin position="283"/>
        <end position="546"/>
    </location>
</feature>
<evidence type="ECO:0000259" key="8">
    <source>
        <dbReference type="Pfam" id="PF00753"/>
    </source>
</evidence>
<feature type="region of interest" description="Disordered" evidence="6">
    <location>
        <begin position="90"/>
        <end position="111"/>
    </location>
</feature>
<evidence type="ECO:0000256" key="6">
    <source>
        <dbReference type="SAM" id="MobiDB-lite"/>
    </source>
</evidence>
<dbReference type="InterPro" id="IPR001279">
    <property type="entry name" value="Metallo-B-lactamas"/>
</dbReference>
<dbReference type="Proteomes" id="UP000641803">
    <property type="component" value="Unassembled WGS sequence"/>
</dbReference>
<feature type="transmembrane region" description="Helical" evidence="7">
    <location>
        <begin position="463"/>
        <end position="487"/>
    </location>
</feature>
<feature type="transmembrane region" description="Helical" evidence="7">
    <location>
        <begin position="592"/>
        <end position="611"/>
    </location>
</feature>
<reference evidence="10 11" key="1">
    <citation type="submission" date="2020-08" db="EMBL/GenBank/DDBJ databases">
        <title>A Genomic Blueprint of the Chicken Gut Microbiome.</title>
        <authorList>
            <person name="Gilroy R."/>
            <person name="Ravi A."/>
            <person name="Getino M."/>
            <person name="Pursley I."/>
            <person name="Horton D.L."/>
            <person name="Alikhan N.-F."/>
            <person name="Baker D."/>
            <person name="Gharbi K."/>
            <person name="Hall N."/>
            <person name="Watson M."/>
            <person name="Adriaenssens E.M."/>
            <person name="Foster-Nyarko E."/>
            <person name="Jarju S."/>
            <person name="Secka A."/>
            <person name="Antonio M."/>
            <person name="Oren A."/>
            <person name="Chaudhuri R."/>
            <person name="La Ragione R.M."/>
            <person name="Hildebrand F."/>
            <person name="Pallen M.J."/>
        </authorList>
    </citation>
    <scope>NUCLEOTIDE SEQUENCE [LARGE SCALE GENOMIC DNA]</scope>
    <source>
        <strain evidence="10 11">Sa4CUA1</strain>
    </source>
</reference>
<evidence type="ECO:0000313" key="10">
    <source>
        <dbReference type="EMBL" id="MBD7949870.1"/>
    </source>
</evidence>
<evidence type="ECO:0000256" key="4">
    <source>
        <dbReference type="ARBA" id="ARBA00022989"/>
    </source>
</evidence>
<proteinExistence type="predicted"/>
<dbReference type="EMBL" id="JACSQQ010000007">
    <property type="protein sequence ID" value="MBD7949870.1"/>
    <property type="molecule type" value="Genomic_DNA"/>
</dbReference>
<evidence type="ECO:0000256" key="2">
    <source>
        <dbReference type="ARBA" id="ARBA00022475"/>
    </source>
</evidence>
<evidence type="ECO:0000256" key="1">
    <source>
        <dbReference type="ARBA" id="ARBA00004651"/>
    </source>
</evidence>
<dbReference type="Gene3D" id="3.60.15.10">
    <property type="entry name" value="Ribonuclease Z/Hydroxyacylglutathione hydrolase-like"/>
    <property type="match status" value="1"/>
</dbReference>
<comment type="caution">
    <text evidence="10">The sequence shown here is derived from an EMBL/GenBank/DDBJ whole genome shotgun (WGS) entry which is preliminary data.</text>
</comment>
<feature type="transmembrane region" description="Helical" evidence="7">
    <location>
        <begin position="332"/>
        <end position="349"/>
    </location>
</feature>
<keyword evidence="5 7" id="KW-0472">Membrane</keyword>
<comment type="subcellular location">
    <subcellularLocation>
        <location evidence="1">Cell membrane</location>
        <topology evidence="1">Multi-pass membrane protein</topology>
    </subcellularLocation>
</comment>
<dbReference type="PANTHER" id="PTHR30619:SF1">
    <property type="entry name" value="RECOMBINATION PROTEIN 2"/>
    <property type="match status" value="1"/>
</dbReference>
<feature type="transmembrane region" description="Helical" evidence="7">
    <location>
        <begin position="525"/>
        <end position="546"/>
    </location>
</feature>
<feature type="domain" description="Metallo-beta-lactamase" evidence="8">
    <location>
        <begin position="633"/>
        <end position="743"/>
    </location>
</feature>
<feature type="transmembrane region" description="Helical" evidence="7">
    <location>
        <begin position="494"/>
        <end position="513"/>
    </location>
</feature>
<feature type="transmembrane region" description="Helical" evidence="7">
    <location>
        <begin position="378"/>
        <end position="395"/>
    </location>
</feature>
<feature type="compositionally biased region" description="Pro residues" evidence="6">
    <location>
        <begin position="20"/>
        <end position="31"/>
    </location>
</feature>
<dbReference type="InterPro" id="IPR035681">
    <property type="entry name" value="ComA-like_MBL"/>
</dbReference>
<feature type="region of interest" description="Disordered" evidence="6">
    <location>
        <begin position="1"/>
        <end position="34"/>
    </location>
</feature>
<dbReference type="CDD" id="cd07731">
    <property type="entry name" value="ComA-like_MBL-fold"/>
    <property type="match status" value="1"/>
</dbReference>
<evidence type="ECO:0000259" key="9">
    <source>
        <dbReference type="Pfam" id="PF03772"/>
    </source>
</evidence>
<feature type="transmembrane region" description="Helical" evidence="7">
    <location>
        <begin position="115"/>
        <end position="139"/>
    </location>
</feature>
<sequence length="892" mass="90737">MRDDADFPAVPSAGRSSGPSDPPSPGDPARPPRATATDLRLVPAALAAWGSAWWLTATEPGAALAGTVVGTALMALLGALLLVDRRPRRGPATRVPALGPPKPRTPEPRTPGRRWLAQCALIVACVLAVLVAGTVHLVARDRGGAADLAAQGATVEVVGRIVGEPVTVTNPWSGAADSVRTTLALDALEGRGAAAPAGGRIDVLAGLAWGDLAYGSEVRASGRLLPADPGDKTVATLVAAGPPTVTGAPVPVLGVVNTLRADLLTASDGLPADARALLPGVAVGDTSRIDDELDEALKATGLTHVTAVSGGHFAIVVATVTALCATACAPRQVRVVVTGVVMAGFVLLVHPDPSVLRAATMGAVGLVGIGLGRPSRALPALAAVVVVLLVLDPWLARSYGFVLSSVATAALVLGTQPVARRLTPWIGKVPAFALAVPLTAQLACAPVLVLLDPSVATYAVPANLVAAPALVPATVLGVLATLVAPWFPGAGVVLAWPAGLASWWIAAVARFFADLPGARLPWPGGAGGAAALAVLTVGGLVLVWRWRWVAGLVGVRVPWSRGSGWPHTWRTAVRANVREAFVARRRRATLRLLVAWAVLAALAAGCLVYAWPRWIARAGRDVPADWAVVACDVGQGDGLVVRTGVGRGLMVDVGPAGDAAGTCLDELGIERLDLLVLTHFHADHVGGLDAVLDGRQVARALVTGLGDPADQARWVLDDLSDRGVPVEVAGAGTGGVLGDVSWEVLQAGQGKVAPSTQRGRPALAEADGGANDASIALLVTTPQLTLVALGDLEDGGQEALDRTLRSRAGGAEVDVVKVAHHGSRVQSIGLAATLSPTVAIVSSGENTYGHPTDTALDLYESVGAAVLRTDRCGTFALVVRDRALAVAGCEDG</sequence>
<dbReference type="Pfam" id="PF00753">
    <property type="entry name" value="Lactamase_B"/>
    <property type="match status" value="1"/>
</dbReference>
<dbReference type="NCBIfam" id="TIGR00360">
    <property type="entry name" value="ComEC_N-term"/>
    <property type="match status" value="1"/>
</dbReference>
<evidence type="ECO:0000256" key="7">
    <source>
        <dbReference type="SAM" id="Phobius"/>
    </source>
</evidence>
<feature type="transmembrane region" description="Helical" evidence="7">
    <location>
        <begin position="401"/>
        <end position="419"/>
    </location>
</feature>
<gene>
    <name evidence="10" type="ORF">H9652_05555</name>
</gene>
<feature type="transmembrane region" description="Helical" evidence="7">
    <location>
        <begin position="431"/>
        <end position="451"/>
    </location>
</feature>
<keyword evidence="2" id="KW-1003">Cell membrane</keyword>
<evidence type="ECO:0000256" key="3">
    <source>
        <dbReference type="ARBA" id="ARBA00022692"/>
    </source>
</evidence>
<feature type="transmembrane region" description="Helical" evidence="7">
    <location>
        <begin position="302"/>
        <end position="325"/>
    </location>
</feature>
<organism evidence="10 11">
    <name type="scientific">Oerskovia rustica</name>
    <dbReference type="NCBI Taxonomy" id="2762237"/>
    <lineage>
        <taxon>Bacteria</taxon>
        <taxon>Bacillati</taxon>
        <taxon>Actinomycetota</taxon>
        <taxon>Actinomycetes</taxon>
        <taxon>Micrococcales</taxon>
        <taxon>Cellulomonadaceae</taxon>
        <taxon>Oerskovia</taxon>
    </lineage>
</organism>